<keyword evidence="1" id="KW-0812">Transmembrane</keyword>
<dbReference type="Proteomes" id="UP000250043">
    <property type="component" value="Unassembled WGS sequence"/>
</dbReference>
<evidence type="ECO:0000313" key="2">
    <source>
        <dbReference type="EMBL" id="OCH95962.1"/>
    </source>
</evidence>
<dbReference type="OrthoDB" id="100006at2759"/>
<evidence type="ECO:0000256" key="1">
    <source>
        <dbReference type="SAM" id="Phobius"/>
    </source>
</evidence>
<proteinExistence type="predicted"/>
<protein>
    <submittedName>
        <fullName evidence="2">Uncharacterized protein</fullName>
    </submittedName>
</protein>
<feature type="transmembrane region" description="Helical" evidence="1">
    <location>
        <begin position="7"/>
        <end position="32"/>
    </location>
</feature>
<feature type="transmembrane region" description="Helical" evidence="1">
    <location>
        <begin position="52"/>
        <end position="77"/>
    </location>
</feature>
<dbReference type="AlphaFoldDB" id="A0A8E2J817"/>
<name>A0A8E2J817_9APHY</name>
<keyword evidence="3" id="KW-1185">Reference proteome</keyword>
<organism evidence="2 3">
    <name type="scientific">Obba rivulosa</name>
    <dbReference type="NCBI Taxonomy" id="1052685"/>
    <lineage>
        <taxon>Eukaryota</taxon>
        <taxon>Fungi</taxon>
        <taxon>Dikarya</taxon>
        <taxon>Basidiomycota</taxon>
        <taxon>Agaricomycotina</taxon>
        <taxon>Agaricomycetes</taxon>
        <taxon>Polyporales</taxon>
        <taxon>Gelatoporiaceae</taxon>
        <taxon>Obba</taxon>
    </lineage>
</organism>
<sequence>MSGKSDTICLAICLLVWIGVNIADGFWVYYYVITSIDPNPRTAVDRTNSGFAAFYVMMWIFGFPWGCVNLVVWWGYYKEVIEEPGYSRSRGMNWLVNLFSLFVVLPVALFMIIMPFFGGWIVTPLAASHVWNHACDGYPMFAILDGRSYNQPEYIADVARFYLSGSSSSIFTYDIASPDGSDIWFFHLREFDTAQSSIPLDAYPTLQNIEYDFVNNAVTGNCTIPVDQSGNTTTSACLHGSFETSGFFFFNITSSVPVNTTDAPALQLDNALLRSQDKNWIFDFGAPALTLRTLGPDGQLGQTVLRTATTAYKDCTQLKVCLSSIQGPSGSAVGAEVLAPLGLILLNQDNSAIQCTTPSSDD</sequence>
<evidence type="ECO:0000313" key="3">
    <source>
        <dbReference type="Proteomes" id="UP000250043"/>
    </source>
</evidence>
<keyword evidence="1" id="KW-0472">Membrane</keyword>
<accession>A0A8E2J817</accession>
<dbReference type="EMBL" id="KV722333">
    <property type="protein sequence ID" value="OCH95962.1"/>
    <property type="molecule type" value="Genomic_DNA"/>
</dbReference>
<keyword evidence="1" id="KW-1133">Transmembrane helix</keyword>
<reference evidence="2 3" key="1">
    <citation type="submission" date="2016-07" db="EMBL/GenBank/DDBJ databases">
        <title>Draft genome of the white-rot fungus Obba rivulosa 3A-2.</title>
        <authorList>
            <consortium name="DOE Joint Genome Institute"/>
            <person name="Miettinen O."/>
            <person name="Riley R."/>
            <person name="Acob R."/>
            <person name="Barry K."/>
            <person name="Cullen D."/>
            <person name="De Vries R."/>
            <person name="Hainaut M."/>
            <person name="Hatakka A."/>
            <person name="Henrissat B."/>
            <person name="Hilden K."/>
            <person name="Kuo R."/>
            <person name="Labutti K."/>
            <person name="Lipzen A."/>
            <person name="Makela M.R."/>
            <person name="Sandor L."/>
            <person name="Spatafora J.W."/>
            <person name="Grigoriev I.V."/>
            <person name="Hibbett D.S."/>
        </authorList>
    </citation>
    <scope>NUCLEOTIDE SEQUENCE [LARGE SCALE GENOMIC DNA]</scope>
    <source>
        <strain evidence="2 3">3A-2</strain>
    </source>
</reference>
<feature type="transmembrane region" description="Helical" evidence="1">
    <location>
        <begin position="98"/>
        <end position="122"/>
    </location>
</feature>
<gene>
    <name evidence="2" type="ORF">OBBRIDRAFT_830556</name>
</gene>